<evidence type="ECO:0000256" key="2">
    <source>
        <dbReference type="ARBA" id="ARBA00022737"/>
    </source>
</evidence>
<dbReference type="SUPFAM" id="SSF47874">
    <property type="entry name" value="Annexin"/>
    <property type="match status" value="1"/>
</dbReference>
<keyword evidence="5 6" id="KW-0111">Calcium/phospholipid-binding</keyword>
<comment type="caution">
    <text evidence="8">The sequence shown here is derived from an EMBL/GenBank/DDBJ whole genome shotgun (WGS) entry which is preliminary data.</text>
</comment>
<dbReference type="FunFam" id="1.10.220.10:FF:000005">
    <property type="entry name" value="Annexin"/>
    <property type="match status" value="2"/>
</dbReference>
<dbReference type="AlphaFoldDB" id="A0A8S1CST7"/>
<reference evidence="8 9" key="1">
    <citation type="submission" date="2020-04" db="EMBL/GenBank/DDBJ databases">
        <authorList>
            <person name="Alioto T."/>
            <person name="Alioto T."/>
            <person name="Gomez Garrido J."/>
        </authorList>
    </citation>
    <scope>NUCLEOTIDE SEQUENCE [LARGE SCALE GENOMIC DNA]</scope>
</reference>
<evidence type="ECO:0000256" key="5">
    <source>
        <dbReference type="ARBA" id="ARBA00023302"/>
    </source>
</evidence>
<dbReference type="PROSITE" id="PS00223">
    <property type="entry name" value="ANNEXIN_1"/>
    <property type="match status" value="1"/>
</dbReference>
<evidence type="ECO:0000256" key="1">
    <source>
        <dbReference type="ARBA" id="ARBA00007831"/>
    </source>
</evidence>
<dbReference type="OrthoDB" id="37886at2759"/>
<dbReference type="GO" id="GO:0005634">
    <property type="term" value="C:nucleus"/>
    <property type="evidence" value="ECO:0007669"/>
    <property type="project" value="TreeGrafter"/>
</dbReference>
<evidence type="ECO:0000256" key="3">
    <source>
        <dbReference type="ARBA" id="ARBA00022837"/>
    </source>
</evidence>
<dbReference type="PROSITE" id="PS51897">
    <property type="entry name" value="ANNEXIN_2"/>
    <property type="match status" value="4"/>
</dbReference>
<organism evidence="8 9">
    <name type="scientific">Cloeon dipterum</name>
    <dbReference type="NCBI Taxonomy" id="197152"/>
    <lineage>
        <taxon>Eukaryota</taxon>
        <taxon>Metazoa</taxon>
        <taxon>Ecdysozoa</taxon>
        <taxon>Arthropoda</taxon>
        <taxon>Hexapoda</taxon>
        <taxon>Insecta</taxon>
        <taxon>Pterygota</taxon>
        <taxon>Palaeoptera</taxon>
        <taxon>Ephemeroptera</taxon>
        <taxon>Pisciforma</taxon>
        <taxon>Baetidae</taxon>
        <taxon>Cloeon</taxon>
    </lineage>
</organism>
<dbReference type="Pfam" id="PF00191">
    <property type="entry name" value="Annexin"/>
    <property type="match status" value="4"/>
</dbReference>
<dbReference type="PRINTS" id="PR00196">
    <property type="entry name" value="ANNEXIN"/>
</dbReference>
<dbReference type="InterPro" id="IPR001464">
    <property type="entry name" value="Annexin"/>
</dbReference>
<dbReference type="GO" id="GO:0005544">
    <property type="term" value="F:calcium-dependent phospholipid binding"/>
    <property type="evidence" value="ECO:0007669"/>
    <property type="project" value="UniProtKB-KW"/>
</dbReference>
<evidence type="ECO:0000256" key="4">
    <source>
        <dbReference type="ARBA" id="ARBA00023216"/>
    </source>
</evidence>
<dbReference type="Gene3D" id="1.10.220.10">
    <property type="entry name" value="Annexin"/>
    <property type="match status" value="4"/>
</dbReference>
<dbReference type="GO" id="GO:0005886">
    <property type="term" value="C:plasma membrane"/>
    <property type="evidence" value="ECO:0007669"/>
    <property type="project" value="TreeGrafter"/>
</dbReference>
<dbReference type="SMART" id="SM00335">
    <property type="entry name" value="ANX"/>
    <property type="match status" value="4"/>
</dbReference>
<evidence type="ECO:0000256" key="7">
    <source>
        <dbReference type="SAM" id="MobiDB-lite"/>
    </source>
</evidence>
<keyword evidence="9" id="KW-1185">Reference proteome</keyword>
<dbReference type="GO" id="GO:0012506">
    <property type="term" value="C:vesicle membrane"/>
    <property type="evidence" value="ECO:0007669"/>
    <property type="project" value="TreeGrafter"/>
</dbReference>
<feature type="region of interest" description="Disordered" evidence="7">
    <location>
        <begin position="1"/>
        <end position="33"/>
    </location>
</feature>
<dbReference type="FunFam" id="1.10.220.10:FF:000002">
    <property type="entry name" value="Annexin"/>
    <property type="match status" value="1"/>
</dbReference>
<proteinExistence type="inferred from homology"/>
<feature type="compositionally biased region" description="Polar residues" evidence="7">
    <location>
        <begin position="17"/>
        <end position="33"/>
    </location>
</feature>
<protein>
    <recommendedName>
        <fullName evidence="6">Annexin</fullName>
    </recommendedName>
</protein>
<evidence type="ECO:0000256" key="6">
    <source>
        <dbReference type="RuleBase" id="RU003540"/>
    </source>
</evidence>
<comment type="domain">
    <text evidence="6">A pair of annexin repeats may form one binding site for calcium and phospholipid.</text>
</comment>
<name>A0A8S1CST7_9INSE</name>
<comment type="similarity">
    <text evidence="1 6">Belongs to the annexin family.</text>
</comment>
<dbReference type="EMBL" id="CADEPI010000057">
    <property type="protein sequence ID" value="CAB3370935.1"/>
    <property type="molecule type" value="Genomic_DNA"/>
</dbReference>
<sequence length="357" mass="40453">MFPAKDALKARHEDAPSSVQISPSTLPDNPTNMSSIGSQFQLKPTVKPKVPFGQAELDADANALHEAMKGLGTNEEAIITILANRTNGQRLLIADRFESLFGKKLVVELKKELGGSFEDVILGCMMSLDRYFAQELHDAMDGLGTREDALIEILCTLNNDWLKLIKRTYKDMFGRDLEFDIKRDTELYFEKLLLALLDVERDESVVVDIEKVVTDVEALYAAGEAVVGTNEEIFIEILTKRSFAHLQVLFREYKNKYGTPFYKVIEKEFKGDTEKALVTMVRCYEDTSDYFAWQLHKAMEGVGTNNRALIRTVVTRSEFDMGNIKEAYAKKYEKPLIKAIEDDCSGDFKRMLIALID</sequence>
<dbReference type="PANTHER" id="PTHR10502">
    <property type="entry name" value="ANNEXIN"/>
    <property type="match status" value="1"/>
</dbReference>
<dbReference type="GO" id="GO:0001786">
    <property type="term" value="F:phosphatidylserine binding"/>
    <property type="evidence" value="ECO:0007669"/>
    <property type="project" value="TreeGrafter"/>
</dbReference>
<dbReference type="GO" id="GO:0005737">
    <property type="term" value="C:cytoplasm"/>
    <property type="evidence" value="ECO:0007669"/>
    <property type="project" value="TreeGrafter"/>
</dbReference>
<keyword evidence="4 6" id="KW-0041">Annexin</keyword>
<accession>A0A8S1CST7</accession>
<dbReference type="GO" id="GO:0005509">
    <property type="term" value="F:calcium ion binding"/>
    <property type="evidence" value="ECO:0007669"/>
    <property type="project" value="InterPro"/>
</dbReference>
<dbReference type="InterPro" id="IPR018252">
    <property type="entry name" value="Annexin_repeat_CS"/>
</dbReference>
<dbReference type="Proteomes" id="UP000494165">
    <property type="component" value="Unassembled WGS sequence"/>
</dbReference>
<keyword evidence="3 6" id="KW-0106">Calcium</keyword>
<dbReference type="FunFam" id="1.10.220.10:FF:000001">
    <property type="entry name" value="Annexin"/>
    <property type="match status" value="1"/>
</dbReference>
<evidence type="ECO:0000313" key="8">
    <source>
        <dbReference type="EMBL" id="CAB3370935.1"/>
    </source>
</evidence>
<dbReference type="InterPro" id="IPR037104">
    <property type="entry name" value="Annexin_sf"/>
</dbReference>
<evidence type="ECO:0000313" key="9">
    <source>
        <dbReference type="Proteomes" id="UP000494165"/>
    </source>
</evidence>
<gene>
    <name evidence="8" type="ORF">CLODIP_2_CD08358</name>
</gene>
<keyword evidence="2 6" id="KW-0677">Repeat</keyword>
<dbReference type="InterPro" id="IPR018502">
    <property type="entry name" value="Annexin_repeat"/>
</dbReference>
<dbReference type="PANTHER" id="PTHR10502:SF102">
    <property type="entry name" value="ANNEXIN B11"/>
    <property type="match status" value="1"/>
</dbReference>
<feature type="compositionally biased region" description="Basic and acidic residues" evidence="7">
    <location>
        <begin position="1"/>
        <end position="15"/>
    </location>
</feature>